<dbReference type="InterPro" id="IPR036942">
    <property type="entry name" value="Beta-barrel_TonB_sf"/>
</dbReference>
<dbReference type="InterPro" id="IPR000531">
    <property type="entry name" value="Beta-barrel_TonB"/>
</dbReference>
<evidence type="ECO:0000256" key="2">
    <source>
        <dbReference type="ARBA" id="ARBA00022448"/>
    </source>
</evidence>
<dbReference type="EMBL" id="JALKHS010000003">
    <property type="protein sequence ID" value="MCK0530161.1"/>
    <property type="molecule type" value="Genomic_DNA"/>
</dbReference>
<dbReference type="InterPro" id="IPR039426">
    <property type="entry name" value="TonB-dep_rcpt-like"/>
</dbReference>
<gene>
    <name evidence="15" type="ORF">MU848_01020</name>
</gene>
<keyword evidence="8 11" id="KW-0798">TonB box</keyword>
<feature type="chain" id="PRO_5046899835" evidence="12">
    <location>
        <begin position="28"/>
        <end position="797"/>
    </location>
</feature>
<dbReference type="PANTHER" id="PTHR32552">
    <property type="entry name" value="FERRICHROME IRON RECEPTOR-RELATED"/>
    <property type="match status" value="1"/>
</dbReference>
<keyword evidence="12" id="KW-0732">Signal</keyword>
<dbReference type="Proteomes" id="UP001203512">
    <property type="component" value="Unassembled WGS sequence"/>
</dbReference>
<name>A0ABT0DSS0_9SPHN</name>
<dbReference type="Gene3D" id="2.40.170.20">
    <property type="entry name" value="TonB-dependent receptor, beta-barrel domain"/>
    <property type="match status" value="1"/>
</dbReference>
<feature type="domain" description="TonB-dependent receptor plug" evidence="14">
    <location>
        <begin position="53"/>
        <end position="157"/>
    </location>
</feature>
<keyword evidence="4" id="KW-0410">Iron transport</keyword>
<keyword evidence="7" id="KW-0406">Ion transport</keyword>
<reference evidence="15 16" key="1">
    <citation type="submission" date="2022-04" db="EMBL/GenBank/DDBJ databases">
        <authorList>
            <person name="Huq M.A."/>
        </authorList>
    </citation>
    <scope>NUCLEOTIDE SEQUENCE [LARGE SCALE GENOMIC DNA]</scope>
    <source>
        <strain evidence="15 16">MAH-33</strain>
    </source>
</reference>
<accession>A0ABT0DSS0</accession>
<evidence type="ECO:0000256" key="1">
    <source>
        <dbReference type="ARBA" id="ARBA00004571"/>
    </source>
</evidence>
<dbReference type="PROSITE" id="PS51257">
    <property type="entry name" value="PROKAR_LIPOPROTEIN"/>
    <property type="match status" value="1"/>
</dbReference>
<evidence type="ECO:0000256" key="3">
    <source>
        <dbReference type="ARBA" id="ARBA00022452"/>
    </source>
</evidence>
<comment type="similarity">
    <text evidence="11">Belongs to the TonB-dependent receptor family.</text>
</comment>
<evidence type="ECO:0000256" key="8">
    <source>
        <dbReference type="ARBA" id="ARBA00023077"/>
    </source>
</evidence>
<evidence type="ECO:0000256" key="5">
    <source>
        <dbReference type="ARBA" id="ARBA00022692"/>
    </source>
</evidence>
<keyword evidence="16" id="KW-1185">Reference proteome</keyword>
<keyword evidence="3" id="KW-1134">Transmembrane beta strand</keyword>
<dbReference type="Pfam" id="PF07715">
    <property type="entry name" value="Plug"/>
    <property type="match status" value="1"/>
</dbReference>
<comment type="caution">
    <text evidence="15">The sequence shown here is derived from an EMBL/GenBank/DDBJ whole genome shotgun (WGS) entry which is preliminary data.</text>
</comment>
<evidence type="ECO:0000259" key="14">
    <source>
        <dbReference type="Pfam" id="PF07715"/>
    </source>
</evidence>
<dbReference type="SUPFAM" id="SSF56935">
    <property type="entry name" value="Porins"/>
    <property type="match status" value="1"/>
</dbReference>
<keyword evidence="10" id="KW-0998">Cell outer membrane</keyword>
<dbReference type="Pfam" id="PF00593">
    <property type="entry name" value="TonB_dep_Rec_b-barrel"/>
    <property type="match status" value="1"/>
</dbReference>
<keyword evidence="5" id="KW-0812">Transmembrane</keyword>
<keyword evidence="2" id="KW-0813">Transport</keyword>
<organism evidence="15 16">
    <name type="scientific">Sphingobium agri</name>
    <dbReference type="NCBI Taxonomy" id="2933566"/>
    <lineage>
        <taxon>Bacteria</taxon>
        <taxon>Pseudomonadati</taxon>
        <taxon>Pseudomonadota</taxon>
        <taxon>Alphaproteobacteria</taxon>
        <taxon>Sphingomonadales</taxon>
        <taxon>Sphingomonadaceae</taxon>
        <taxon>Sphingobium</taxon>
    </lineage>
</organism>
<proteinExistence type="inferred from homology"/>
<evidence type="ECO:0000256" key="9">
    <source>
        <dbReference type="ARBA" id="ARBA00023136"/>
    </source>
</evidence>
<keyword evidence="15" id="KW-0675">Receptor</keyword>
<protein>
    <submittedName>
        <fullName evidence="15">TonB-dependent receptor</fullName>
    </submittedName>
</protein>
<evidence type="ECO:0000313" key="15">
    <source>
        <dbReference type="EMBL" id="MCK0530161.1"/>
    </source>
</evidence>
<sequence length="797" mass="86863">MKGRRGHHLISLLSCACGLAIASGAAAQQVEQGAEEPNAAEIIVTATRRAETLQETPVAVDVVSGQEVAKLNLFDVKEIQNVVPGLTLENGDGRSNIATLRGISFNPDSGSSDAVQVYFNEIDVDPNTFFSAIYDIGQIQVLRGPQGLFRGKVSPAGSIVIGSARPDLVKPTGYAQAAASDLHAYNFQGAASVPIIQDSLAVRGALLYDRNRAGQVKNVDGRKSYNETMSGRISLAWQPSSEFRADLVYQYLWTDTRPFRAVFGPGNQPSPNSFFPLRSGPAISLNDRLAVSEGALRFTNETHLVTLNTNYDFGWGELVFNGGYQKTRLEQQRDQDEGNAVPGYQLNQHVHTPYDLWTAEVRLQSPSDSRLNWAVAANYDYSKFNDVRVNQSNDVFFTDPFGGIFPGMTGPGPVPPQIFTVPVDVAVALPILSKSYAVSALLGYEVVDGLTITGGLRQTWGTTTRTQTTTLVIDGGAPTSSVKPSVVKPSALTGGAAISWAVNPDLNLYANYGRSFRPGVAATGVTTDLDQKYLQTPDETSDGFEIGLKSSLFNRKVTLNIAAFYQTFKNYVDFAPDLRTNSSRVPGRTDTATAPLPTFGDAISKGVEVQLGFQPSQWVDFNVNATYADAHYDNAKLYCNDYNGDGVPDSIGTPSVPGTEQVAVCTRNDRIADVPKFSLTSNGEVRFAMGSLTPFVRGLLSYRPGFRSQNSDYTYRDFTKIDLFVGLRGEDRWEFNLFVKNLLDQTRAQRVSQGNFQVGTRSLPVFEALDPIPFDSGYRLANITAPREFGATLRFNW</sequence>
<keyword evidence="9 11" id="KW-0472">Membrane</keyword>
<evidence type="ECO:0000256" key="10">
    <source>
        <dbReference type="ARBA" id="ARBA00023237"/>
    </source>
</evidence>
<feature type="signal peptide" evidence="12">
    <location>
        <begin position="1"/>
        <end position="27"/>
    </location>
</feature>
<comment type="subcellular location">
    <subcellularLocation>
        <location evidence="1">Cell outer membrane</location>
        <topology evidence="1">Multi-pass membrane protein</topology>
    </subcellularLocation>
</comment>
<evidence type="ECO:0000259" key="13">
    <source>
        <dbReference type="Pfam" id="PF00593"/>
    </source>
</evidence>
<evidence type="ECO:0000256" key="4">
    <source>
        <dbReference type="ARBA" id="ARBA00022496"/>
    </source>
</evidence>
<evidence type="ECO:0000313" key="16">
    <source>
        <dbReference type="Proteomes" id="UP001203512"/>
    </source>
</evidence>
<evidence type="ECO:0000256" key="12">
    <source>
        <dbReference type="SAM" id="SignalP"/>
    </source>
</evidence>
<keyword evidence="6" id="KW-0408">Iron</keyword>
<dbReference type="PANTHER" id="PTHR32552:SF81">
    <property type="entry name" value="TONB-DEPENDENT OUTER MEMBRANE RECEPTOR"/>
    <property type="match status" value="1"/>
</dbReference>
<evidence type="ECO:0000256" key="6">
    <source>
        <dbReference type="ARBA" id="ARBA00023004"/>
    </source>
</evidence>
<evidence type="ECO:0000256" key="7">
    <source>
        <dbReference type="ARBA" id="ARBA00023065"/>
    </source>
</evidence>
<dbReference type="InterPro" id="IPR012910">
    <property type="entry name" value="Plug_dom"/>
</dbReference>
<evidence type="ECO:0000256" key="11">
    <source>
        <dbReference type="RuleBase" id="RU003357"/>
    </source>
</evidence>
<feature type="domain" description="TonB-dependent receptor-like beta-barrel" evidence="13">
    <location>
        <begin position="237"/>
        <end position="742"/>
    </location>
</feature>